<dbReference type="AlphaFoldDB" id="A0A4Z1I6K6"/>
<reference evidence="1 2" key="1">
    <citation type="submission" date="2017-12" db="EMBL/GenBank/DDBJ databases">
        <title>Comparative genomics of Botrytis spp.</title>
        <authorList>
            <person name="Valero-Jimenez C.A."/>
            <person name="Tapia P."/>
            <person name="Veloso J."/>
            <person name="Silva-Moreno E."/>
            <person name="Staats M."/>
            <person name="Valdes J.H."/>
            <person name="Van Kan J.A.L."/>
        </authorList>
    </citation>
    <scope>NUCLEOTIDE SEQUENCE [LARGE SCALE GENOMIC DNA]</scope>
    <source>
        <strain evidence="1 2">MUCL11595</strain>
    </source>
</reference>
<accession>A0A4Z1I6K6</accession>
<evidence type="ECO:0000313" key="1">
    <source>
        <dbReference type="EMBL" id="TGO57208.1"/>
    </source>
</evidence>
<name>A0A4Z1I6K6_9HELO</name>
<protein>
    <submittedName>
        <fullName evidence="1">Uncharacterized protein</fullName>
    </submittedName>
</protein>
<dbReference type="EMBL" id="PQXN01000068">
    <property type="protein sequence ID" value="TGO57208.1"/>
    <property type="molecule type" value="Genomic_DNA"/>
</dbReference>
<sequence length="106" mass="12371">MAHLKKNLREYEDNLPFLPEEILISLGEFLDMAGSRESPLDQDDLNKIIAASNQEDVENKVEEHTADQHCWTLLTHQIEIHNTAWTTDEDSLVKRSRWLGPFRQKD</sequence>
<gene>
    <name evidence="1" type="ORF">BCON_0068g00390</name>
</gene>
<dbReference type="Proteomes" id="UP000297527">
    <property type="component" value="Unassembled WGS sequence"/>
</dbReference>
<keyword evidence="2" id="KW-1185">Reference proteome</keyword>
<evidence type="ECO:0000313" key="2">
    <source>
        <dbReference type="Proteomes" id="UP000297527"/>
    </source>
</evidence>
<comment type="caution">
    <text evidence="1">The sequence shown here is derived from an EMBL/GenBank/DDBJ whole genome shotgun (WGS) entry which is preliminary data.</text>
</comment>
<proteinExistence type="predicted"/>
<organism evidence="1 2">
    <name type="scientific">Botryotinia convoluta</name>
    <dbReference type="NCBI Taxonomy" id="54673"/>
    <lineage>
        <taxon>Eukaryota</taxon>
        <taxon>Fungi</taxon>
        <taxon>Dikarya</taxon>
        <taxon>Ascomycota</taxon>
        <taxon>Pezizomycotina</taxon>
        <taxon>Leotiomycetes</taxon>
        <taxon>Helotiales</taxon>
        <taxon>Sclerotiniaceae</taxon>
        <taxon>Botryotinia</taxon>
    </lineage>
</organism>